<dbReference type="GO" id="GO:0046872">
    <property type="term" value="F:metal ion binding"/>
    <property type="evidence" value="ECO:0007669"/>
    <property type="project" value="UniProtKB-KW"/>
</dbReference>
<gene>
    <name evidence="7" type="ORF">PFISCL1PPCAC_4681</name>
</gene>
<dbReference type="EMBL" id="BTSY01000002">
    <property type="protein sequence ID" value="GMT13384.1"/>
    <property type="molecule type" value="Genomic_DNA"/>
</dbReference>
<feature type="compositionally biased region" description="Polar residues" evidence="6">
    <location>
        <begin position="699"/>
        <end position="713"/>
    </location>
</feature>
<feature type="region of interest" description="Disordered" evidence="6">
    <location>
        <begin position="1"/>
        <end position="41"/>
    </location>
</feature>
<feature type="region of interest" description="Disordered" evidence="6">
    <location>
        <begin position="655"/>
        <end position="917"/>
    </location>
</feature>
<reference evidence="7" key="1">
    <citation type="submission" date="2023-10" db="EMBL/GenBank/DDBJ databases">
        <title>Genome assembly of Pristionchus species.</title>
        <authorList>
            <person name="Yoshida K."/>
            <person name="Sommer R.J."/>
        </authorList>
    </citation>
    <scope>NUCLEOTIDE SEQUENCE</scope>
    <source>
        <strain evidence="7">RS5133</strain>
    </source>
</reference>
<feature type="compositionally biased region" description="Basic and acidic residues" evidence="6">
    <location>
        <begin position="715"/>
        <end position="730"/>
    </location>
</feature>
<evidence type="ECO:0000256" key="5">
    <source>
        <dbReference type="SAM" id="Coils"/>
    </source>
</evidence>
<dbReference type="Gene3D" id="3.30.565.10">
    <property type="entry name" value="Histidine kinase-like ATPase, C-terminal domain"/>
    <property type="match status" value="1"/>
</dbReference>
<feature type="coiled-coil region" evidence="5">
    <location>
        <begin position="410"/>
        <end position="437"/>
    </location>
</feature>
<organism evidence="7 8">
    <name type="scientific">Pristionchus fissidentatus</name>
    <dbReference type="NCBI Taxonomy" id="1538716"/>
    <lineage>
        <taxon>Eukaryota</taxon>
        <taxon>Metazoa</taxon>
        <taxon>Ecdysozoa</taxon>
        <taxon>Nematoda</taxon>
        <taxon>Chromadorea</taxon>
        <taxon>Rhabditida</taxon>
        <taxon>Rhabditina</taxon>
        <taxon>Diplogasteromorpha</taxon>
        <taxon>Diplogasteroidea</taxon>
        <taxon>Neodiplogasteridae</taxon>
        <taxon>Pristionchus</taxon>
    </lineage>
</organism>
<keyword evidence="2" id="KW-0479">Metal-binding</keyword>
<dbReference type="AlphaFoldDB" id="A0AAV5V1Y5"/>
<evidence type="ECO:0008006" key="9">
    <source>
        <dbReference type="Google" id="ProtNLM"/>
    </source>
</evidence>
<feature type="non-terminal residue" evidence="7">
    <location>
        <position position="1"/>
    </location>
</feature>
<accession>A0AAV5V1Y5</accession>
<dbReference type="PANTHER" id="PTHR23337">
    <property type="entry name" value="ZINC FINGER CW-TYPE COILED-COIL DOMAIN PROTEIN 1"/>
    <property type="match status" value="1"/>
</dbReference>
<feature type="compositionally biased region" description="Polar residues" evidence="6">
    <location>
        <begin position="741"/>
        <end position="751"/>
    </location>
</feature>
<dbReference type="Pfam" id="PF13589">
    <property type="entry name" value="HATPase_c_3"/>
    <property type="match status" value="1"/>
</dbReference>
<sequence>EEGNVVVLDDNDDDVPGGSGRFGSGRGNGSAEDLPPITDDDDSEMLEFLQITPEHIRANGTLHTSPFAGLAELIDNAVDSSAKNVSINRETVTREVRNKHYTKDDSGSRNANKKNSKPNKTAPSKEAETIRETEDIIYVLDDGSGMDRKETLNTILVGYSLKRGNVNTIGQFGNGLKSGSMRLGDTMLLITKKANEFTILLISLKYLDDMHTLKCYVPCISLVLDEDDNFKMMCSLNYSERKHNYALDVILNYSPFNTKQMLYAFVGKITSETGTMVAVSGLKRLENGRPEIKYYENIGDFAVDKRDDHHKLRRLSNYLQKLYLEPKVNITIQGRMVNLQDPKRALAHRRWAYLFPGGLKEFAKRELLRLEMHSRNARDTLGKKERECIALFKRIQDCDLSHNSEQHKAMTRDLRMNQEQKNELSSLKEEIDRRIENMKKGKPGSELRIFLGMNLSARYEMEATFYSNGRKIISVPLDKRARGSSREALGVSCIIDIPSTLLPPSQNKENFETPSELKFLMNKVNTAAKEYFLYAPKEYKTGEFWKSIGYADDKPETRPNTERPMHRKILEITGARKFCSKCRAFRVVTITEETPVPFPPLFPTADYSCPNTELAKGGGSKRVCAPSDRNEKIAMDIQQFTKTGTKMAYVSVKSEEPSYGWEATERKDANRKPSTSNKRRVDEDEDDEDSASEDHEELQSTSRYSKNGAPPSSRTRTENERERGRARFENSPDDAAAPRSVASTKPLTLNFTIPKKGQSSRKRRESSCNASEIVDPNYRESGSRHTTIKKKTKTAATAKDVRMTQVRNEVKREMEDEDEPRSKKTKKYPMTSSRGEEIAHSTVMVKREAVEEMGEDEYLSDSSSVQWIGDSEERQQSKAGVDVSPAAGWMENGEGDGEEEEEVDLDGDGGQEEQPSRYTDGLMAMDEHELRDTVRDQIDQLSRVGDVVREWMMISRVSRGDPASALELEEDALRIEHAMDPIYEMEQVLKRRREEAGGDYDQGVSGSRSSSIDHEETI</sequence>
<comment type="caution">
    <text evidence="7">The sequence shown here is derived from an EMBL/GenBank/DDBJ whole genome shotgun (WGS) entry which is preliminary data.</text>
</comment>
<keyword evidence="3 5" id="KW-0175">Coiled coil</keyword>
<name>A0AAV5V1Y5_9BILA</name>
<feature type="compositionally biased region" description="Gly residues" evidence="6">
    <location>
        <begin position="17"/>
        <end position="28"/>
    </location>
</feature>
<dbReference type="PANTHER" id="PTHR23337:SF3">
    <property type="entry name" value="MORC FAMILY CW-TYPE ZINC FINGER 2"/>
    <property type="match status" value="1"/>
</dbReference>
<evidence type="ECO:0000256" key="3">
    <source>
        <dbReference type="ARBA" id="ARBA00023054"/>
    </source>
</evidence>
<protein>
    <recommendedName>
        <fullName evidence="9">Morc-1</fullName>
    </recommendedName>
</protein>
<evidence type="ECO:0000256" key="1">
    <source>
        <dbReference type="ARBA" id="ARBA00004123"/>
    </source>
</evidence>
<dbReference type="Proteomes" id="UP001432322">
    <property type="component" value="Unassembled WGS sequence"/>
</dbReference>
<feature type="region of interest" description="Disordered" evidence="6">
    <location>
        <begin position="95"/>
        <end position="128"/>
    </location>
</feature>
<dbReference type="GO" id="GO:0005634">
    <property type="term" value="C:nucleus"/>
    <property type="evidence" value="ECO:0007669"/>
    <property type="project" value="UniProtKB-SubCell"/>
</dbReference>
<evidence type="ECO:0000313" key="7">
    <source>
        <dbReference type="EMBL" id="GMT13384.1"/>
    </source>
</evidence>
<keyword evidence="8" id="KW-1185">Reference proteome</keyword>
<feature type="compositionally biased region" description="Acidic residues" evidence="6">
    <location>
        <begin position="683"/>
        <end position="696"/>
    </location>
</feature>
<keyword evidence="4" id="KW-0539">Nucleus</keyword>
<dbReference type="InterPro" id="IPR036890">
    <property type="entry name" value="HATPase_C_sf"/>
</dbReference>
<evidence type="ECO:0000256" key="2">
    <source>
        <dbReference type="ARBA" id="ARBA00022723"/>
    </source>
</evidence>
<feature type="compositionally biased region" description="Basic and acidic residues" evidence="6">
    <location>
        <begin position="834"/>
        <end position="850"/>
    </location>
</feature>
<comment type="subcellular location">
    <subcellularLocation>
        <location evidence="1">Nucleus</location>
    </subcellularLocation>
</comment>
<feature type="region of interest" description="Disordered" evidence="6">
    <location>
        <begin position="994"/>
        <end position="1018"/>
    </location>
</feature>
<feature type="compositionally biased region" description="Acidic residues" evidence="6">
    <location>
        <begin position="1"/>
        <end position="15"/>
    </location>
</feature>
<feature type="compositionally biased region" description="Basic and acidic residues" evidence="6">
    <location>
        <begin position="95"/>
        <end position="107"/>
    </location>
</feature>
<evidence type="ECO:0000313" key="8">
    <source>
        <dbReference type="Proteomes" id="UP001432322"/>
    </source>
</evidence>
<evidence type="ECO:0000256" key="4">
    <source>
        <dbReference type="ARBA" id="ARBA00023242"/>
    </source>
</evidence>
<feature type="compositionally biased region" description="Acidic residues" evidence="6">
    <location>
        <begin position="893"/>
        <end position="911"/>
    </location>
</feature>
<dbReference type="SUPFAM" id="SSF55874">
    <property type="entry name" value="ATPase domain of HSP90 chaperone/DNA topoisomerase II/histidine kinase"/>
    <property type="match status" value="1"/>
</dbReference>
<evidence type="ECO:0000256" key="6">
    <source>
        <dbReference type="SAM" id="MobiDB-lite"/>
    </source>
</evidence>
<proteinExistence type="predicted"/>